<feature type="region of interest" description="Disordered" evidence="1">
    <location>
        <begin position="328"/>
        <end position="358"/>
    </location>
</feature>
<sequence length="536" mass="56848">MLGLDTDSLASASAYAHTKSSGALHALYAVGLNPSRSFTAAPPTPSAIGPAAYPQEDSSISSVFSDWESERESEGMPLLEVPGPIRSALQVLSPSLARLLPLSSTGNTDVSINTNDPDRARVQAEARALLKRLFALLLCSFGAARLSNALLTLARAVLASRPYDSTVLEFLSADHLARAQGQGHAPYDARAHADRKFSAQIEALTRRVCTLEASRFADPSTTALLRATMTRDNGEITWLRGELIRAERRVTTLLFDAGARARERIALEQARDLARREASEARMALAEMQMRMRAHMESPRAEDDHGQNLGALARLQNERLDSCVFAKESELESEGDEEKGKEGGYENEGEKERGDASDDSVVIVNEHGGLQGTPRSVKSTHVESVVVTVCAAPSVSSCIPLPPAPAHISISQPPVTGESTTQRTSPRTLTSIPSSGTNRESDLEGACPIPVYTTPRPSLPPKASKTNPKTNLKPLLLGAQARAVSSSASAHRSRARSMKFSASVSVAASGNGGNATGANSEANELSARVTASAPAT</sequence>
<keyword evidence="3" id="KW-1185">Reference proteome</keyword>
<feature type="region of interest" description="Disordered" evidence="1">
    <location>
        <begin position="452"/>
        <end position="471"/>
    </location>
</feature>
<feature type="compositionally biased region" description="Polar residues" evidence="1">
    <location>
        <begin position="409"/>
        <end position="438"/>
    </location>
</feature>
<organism evidence="2 3">
    <name type="scientific">Phellinidium pouzarii</name>
    <dbReference type="NCBI Taxonomy" id="167371"/>
    <lineage>
        <taxon>Eukaryota</taxon>
        <taxon>Fungi</taxon>
        <taxon>Dikarya</taxon>
        <taxon>Basidiomycota</taxon>
        <taxon>Agaricomycotina</taxon>
        <taxon>Agaricomycetes</taxon>
        <taxon>Hymenochaetales</taxon>
        <taxon>Hymenochaetaceae</taxon>
        <taxon>Phellinidium</taxon>
    </lineage>
</organism>
<protein>
    <submittedName>
        <fullName evidence="2">Uncharacterized protein</fullName>
    </submittedName>
</protein>
<comment type="caution">
    <text evidence="2">The sequence shown here is derived from an EMBL/GenBank/DDBJ whole genome shotgun (WGS) entry which is preliminary data.</text>
</comment>
<evidence type="ECO:0000313" key="3">
    <source>
        <dbReference type="Proteomes" id="UP000308199"/>
    </source>
</evidence>
<feature type="non-terminal residue" evidence="2">
    <location>
        <position position="536"/>
    </location>
</feature>
<feature type="region of interest" description="Disordered" evidence="1">
    <location>
        <begin position="407"/>
        <end position="445"/>
    </location>
</feature>
<accession>A0A4S4KPI0</accession>
<name>A0A4S4KPI0_9AGAM</name>
<feature type="region of interest" description="Disordered" evidence="1">
    <location>
        <begin position="483"/>
        <end position="536"/>
    </location>
</feature>
<dbReference type="AlphaFoldDB" id="A0A4S4KPI0"/>
<gene>
    <name evidence="2" type="ORF">EW145_g7203</name>
</gene>
<dbReference type="Proteomes" id="UP000308199">
    <property type="component" value="Unassembled WGS sequence"/>
</dbReference>
<feature type="compositionally biased region" description="Basic and acidic residues" evidence="1">
    <location>
        <begin position="338"/>
        <end position="356"/>
    </location>
</feature>
<proteinExistence type="predicted"/>
<evidence type="ECO:0000313" key="2">
    <source>
        <dbReference type="EMBL" id="THG99757.1"/>
    </source>
</evidence>
<reference evidence="2 3" key="1">
    <citation type="submission" date="2019-02" db="EMBL/GenBank/DDBJ databases">
        <title>Genome sequencing of the rare red list fungi Phellinidium pouzarii.</title>
        <authorList>
            <person name="Buettner E."/>
            <person name="Kellner H."/>
        </authorList>
    </citation>
    <scope>NUCLEOTIDE SEQUENCE [LARGE SCALE GENOMIC DNA]</scope>
    <source>
        <strain evidence="2 3">DSM 108285</strain>
    </source>
</reference>
<dbReference type="EMBL" id="SGPK01000669">
    <property type="protein sequence ID" value="THG99757.1"/>
    <property type="molecule type" value="Genomic_DNA"/>
</dbReference>
<evidence type="ECO:0000256" key="1">
    <source>
        <dbReference type="SAM" id="MobiDB-lite"/>
    </source>
</evidence>